<dbReference type="GO" id="GO:0008940">
    <property type="term" value="F:nitrate reductase activity"/>
    <property type="evidence" value="ECO:0007669"/>
    <property type="project" value="TreeGrafter"/>
</dbReference>
<evidence type="ECO:0000256" key="6">
    <source>
        <dbReference type="ARBA" id="ARBA00022989"/>
    </source>
</evidence>
<dbReference type="PANTHER" id="PTHR30598:SF3">
    <property type="entry name" value="RESPIRATORY NITRATE REDUCTASE 1 GAMMA CHAIN"/>
    <property type="match status" value="1"/>
</dbReference>
<dbReference type="PANTHER" id="PTHR30598">
    <property type="entry name" value="NITRATE REDUCTASE PRIVATE CHAPERONE, REDOX ENZYME MATURATION PROTEIN REMP FAMILY"/>
    <property type="match status" value="1"/>
</dbReference>
<feature type="transmembrane region" description="Helical" evidence="9">
    <location>
        <begin position="30"/>
        <end position="49"/>
    </location>
</feature>
<keyword evidence="2" id="KW-0813">Transport</keyword>
<reference evidence="12" key="1">
    <citation type="submission" date="2016-11" db="EMBL/GenBank/DDBJ databases">
        <authorList>
            <person name="Jaros S."/>
            <person name="Januszkiewicz K."/>
            <person name="Wedrychowicz H."/>
        </authorList>
    </citation>
    <scope>NUCLEOTIDE SEQUENCE [LARGE SCALE GENOMIC DNA]</scope>
    <source>
        <strain evidence="12">DSM 7057</strain>
    </source>
</reference>
<keyword evidence="7" id="KW-0560">Oxidoreductase</keyword>
<keyword evidence="6 9" id="KW-1133">Transmembrane helix</keyword>
<comment type="caution">
    <text evidence="11">The sequence shown here is derived from an EMBL/GenBank/DDBJ whole genome shotgun (WGS) entry which is preliminary data.</text>
</comment>
<dbReference type="InterPro" id="IPR051936">
    <property type="entry name" value="Heme-iron_electron_transfer"/>
</dbReference>
<organism evidence="11 12">
    <name type="scientific">Desulfovibrio desulfuricans</name>
    <dbReference type="NCBI Taxonomy" id="876"/>
    <lineage>
        <taxon>Bacteria</taxon>
        <taxon>Pseudomonadati</taxon>
        <taxon>Thermodesulfobacteriota</taxon>
        <taxon>Desulfovibrionia</taxon>
        <taxon>Desulfovibrionales</taxon>
        <taxon>Desulfovibrionaceae</taxon>
        <taxon>Desulfovibrio</taxon>
    </lineage>
</organism>
<evidence type="ECO:0000256" key="7">
    <source>
        <dbReference type="ARBA" id="ARBA00023002"/>
    </source>
</evidence>
<feature type="transmembrane region" description="Helical" evidence="9">
    <location>
        <begin position="127"/>
        <end position="147"/>
    </location>
</feature>
<name>A0AA94HRV4_DESDE</name>
<evidence type="ECO:0000256" key="3">
    <source>
        <dbReference type="ARBA" id="ARBA00022475"/>
    </source>
</evidence>
<accession>A0AA94HRV4</accession>
<feature type="transmembrane region" description="Helical" evidence="9">
    <location>
        <begin position="247"/>
        <end position="271"/>
    </location>
</feature>
<proteinExistence type="predicted"/>
<dbReference type="GO" id="GO:0009055">
    <property type="term" value="F:electron transfer activity"/>
    <property type="evidence" value="ECO:0007669"/>
    <property type="project" value="TreeGrafter"/>
</dbReference>
<feature type="domain" description="NarG-like" evidence="10">
    <location>
        <begin position="123"/>
        <end position="279"/>
    </location>
</feature>
<evidence type="ECO:0000256" key="1">
    <source>
        <dbReference type="ARBA" id="ARBA00004651"/>
    </source>
</evidence>
<keyword evidence="5" id="KW-0249">Electron transport</keyword>
<evidence type="ECO:0000259" key="10">
    <source>
        <dbReference type="Pfam" id="PF02665"/>
    </source>
</evidence>
<evidence type="ECO:0000313" key="11">
    <source>
        <dbReference type="EMBL" id="SFW35598.1"/>
    </source>
</evidence>
<keyword evidence="4 9" id="KW-0812">Transmembrane</keyword>
<dbReference type="Gene3D" id="1.20.950.20">
    <property type="entry name" value="Transmembrane di-heme cytochromes, Chain C"/>
    <property type="match status" value="1"/>
</dbReference>
<evidence type="ECO:0000256" key="9">
    <source>
        <dbReference type="SAM" id="Phobius"/>
    </source>
</evidence>
<dbReference type="OMA" id="IPTTCGQ"/>
<dbReference type="GO" id="GO:0020037">
    <property type="term" value="F:heme binding"/>
    <property type="evidence" value="ECO:0007669"/>
    <property type="project" value="TreeGrafter"/>
</dbReference>
<dbReference type="InterPro" id="IPR047660">
    <property type="entry name" value="DsrM"/>
</dbReference>
<keyword evidence="8 9" id="KW-0472">Membrane</keyword>
<dbReference type="InterPro" id="IPR023234">
    <property type="entry name" value="NarG-like_domain"/>
</dbReference>
<dbReference type="EMBL" id="FPIW01000011">
    <property type="protein sequence ID" value="SFW35598.1"/>
    <property type="molecule type" value="Genomic_DNA"/>
</dbReference>
<evidence type="ECO:0000313" key="12">
    <source>
        <dbReference type="Proteomes" id="UP000182680"/>
    </source>
</evidence>
<dbReference type="AlphaFoldDB" id="A0AA94HRV4"/>
<evidence type="ECO:0000256" key="8">
    <source>
        <dbReference type="ARBA" id="ARBA00023136"/>
    </source>
</evidence>
<dbReference type="SUPFAM" id="SSF103501">
    <property type="entry name" value="Respiratory nitrate reductase 1 gamma chain"/>
    <property type="match status" value="1"/>
</dbReference>
<dbReference type="RefSeq" id="WP_012624091.1">
    <property type="nucleotide sequence ID" value="NZ_FPIW01000011.1"/>
</dbReference>
<comment type="subcellular location">
    <subcellularLocation>
        <location evidence="1">Cell membrane</location>
        <topology evidence="1">Multi-pass membrane protein</topology>
    </subcellularLocation>
</comment>
<protein>
    <submittedName>
        <fullName evidence="11">Sulfite reductase-associated electron transfer protein DsrM</fullName>
    </submittedName>
</protein>
<keyword evidence="3" id="KW-1003">Cell membrane</keyword>
<evidence type="ECO:0000256" key="5">
    <source>
        <dbReference type="ARBA" id="ARBA00022982"/>
    </source>
</evidence>
<dbReference type="Pfam" id="PF02665">
    <property type="entry name" value="Nitrate_red_gam"/>
    <property type="match status" value="1"/>
</dbReference>
<dbReference type="Proteomes" id="UP000182680">
    <property type="component" value="Unassembled WGS sequence"/>
</dbReference>
<dbReference type="GO" id="GO:0005886">
    <property type="term" value="C:plasma membrane"/>
    <property type="evidence" value="ECO:0007669"/>
    <property type="project" value="UniProtKB-SubCell"/>
</dbReference>
<evidence type="ECO:0000256" key="4">
    <source>
        <dbReference type="ARBA" id="ARBA00022692"/>
    </source>
</evidence>
<sequence>MFNSLLLVLLIGAIAWAGAAIGLAPLFGVVLPYVAVVVFIVGVIWRMVYWAKSPVPFSIPTTGGQEVSLDFIKPNRLDSPSNTWDVVRRMFLEVFFFRSLFRNTVADVRENDPISNGPRTIYFSSKWLWVFALLFHYCFLLVFIRHFRFFMEPIPSCISFLETIDGIMQVGSPRFFMTGGLVLVGVLFLLGRRIFDQRLRYISLFNDYFPLWLIISIISSGLCLRYFDKTEIAQVKIFVMGLTHFAPVSTAGINALFFTHLTLVCVLLIYFPFSKLMHMPGVFFSPTRNLANNSRRVRHINPWNPPKQYFTYAEYEDTYREAMAEAGLPLEKQPEKAAE</sequence>
<gene>
    <name evidence="11" type="ORF">SAMN02910291_00969</name>
</gene>
<dbReference type="NCBIfam" id="NF038037">
    <property type="entry name" value="cytob_DsrM"/>
    <property type="match status" value="1"/>
</dbReference>
<feature type="transmembrane region" description="Helical" evidence="9">
    <location>
        <begin position="175"/>
        <end position="195"/>
    </location>
</feature>
<evidence type="ECO:0000256" key="2">
    <source>
        <dbReference type="ARBA" id="ARBA00022448"/>
    </source>
</evidence>
<dbReference type="InterPro" id="IPR036197">
    <property type="entry name" value="NarG-like_sf"/>
</dbReference>
<feature type="transmembrane region" description="Helical" evidence="9">
    <location>
        <begin position="207"/>
        <end position="227"/>
    </location>
</feature>
<dbReference type="GO" id="GO:0019645">
    <property type="term" value="P:anaerobic electron transport chain"/>
    <property type="evidence" value="ECO:0007669"/>
    <property type="project" value="TreeGrafter"/>
</dbReference>